<evidence type="ECO:0008006" key="3">
    <source>
        <dbReference type="Google" id="ProtNLM"/>
    </source>
</evidence>
<evidence type="ECO:0000313" key="1">
    <source>
        <dbReference type="EMBL" id="QWV95663.1"/>
    </source>
</evidence>
<gene>
    <name evidence="1" type="ORF">KP004_07740</name>
</gene>
<keyword evidence="2" id="KW-1185">Reference proteome</keyword>
<dbReference type="EMBL" id="CP076723">
    <property type="protein sequence ID" value="QWV95663.1"/>
    <property type="molecule type" value="Genomic_DNA"/>
</dbReference>
<dbReference type="Proteomes" id="UP000683557">
    <property type="component" value="Chromosome"/>
</dbReference>
<reference evidence="1 2" key="1">
    <citation type="submission" date="2021-06" db="EMBL/GenBank/DDBJ databases">
        <title>Gemonas diversity in paddy soil.</title>
        <authorList>
            <person name="Liu G."/>
        </authorList>
    </citation>
    <scope>NUCLEOTIDE SEQUENCE [LARGE SCALE GENOMIC DNA]</scope>
    <source>
        <strain evidence="1 2">RG10</strain>
    </source>
</reference>
<proteinExistence type="predicted"/>
<accession>A0ABX8JB63</accession>
<organism evidence="1 2">
    <name type="scientific">Geomonas oryzisoli</name>
    <dbReference type="NCBI Taxonomy" id="2847992"/>
    <lineage>
        <taxon>Bacteria</taxon>
        <taxon>Pseudomonadati</taxon>
        <taxon>Thermodesulfobacteriota</taxon>
        <taxon>Desulfuromonadia</taxon>
        <taxon>Geobacterales</taxon>
        <taxon>Geobacteraceae</taxon>
        <taxon>Geomonas</taxon>
    </lineage>
</organism>
<sequence length="293" mass="33230">MGRVVFGILLCSLVAVAVPFSRSVAERPVLVKLGVLPAAEPLKMISGDQRYLLAQCAVVKVLFYYGTLVEKFQQKIALQPEYGNMFGTLQTAVVLDPWNADAYYFTQAAFTWELGKVDEVNRMLEYGMKSRTWDYQLPFFAGFNAAYFKKDYANAARYFQQAARLRPDPLLTNLSSRYFYESGESRLGLAFLDYMQRHATDSKVIRLYQLRKQALLAVMELQQACDRYAARFGHLPEKISDLVAAGLVERVPADPYGGSFYIDDKGKIRSTSKFAFAPQTAWPEKTTPKEMHP</sequence>
<name>A0ABX8JB63_9BACT</name>
<protein>
    <recommendedName>
        <fullName evidence="3">Tetratricopeptide repeat protein</fullName>
    </recommendedName>
</protein>
<evidence type="ECO:0000313" key="2">
    <source>
        <dbReference type="Proteomes" id="UP000683557"/>
    </source>
</evidence>